<name>A0A3P8XN49_ESOLU</name>
<feature type="domain" description="Thyroglobulin type-1" evidence="7">
    <location>
        <begin position="144"/>
        <end position="207"/>
    </location>
</feature>
<keyword evidence="3" id="KW-0677">Repeat</keyword>
<dbReference type="Gene3D" id="4.10.800.10">
    <property type="entry name" value="Thyroglobulin type-1"/>
    <property type="match status" value="3"/>
</dbReference>
<evidence type="ECO:0000256" key="5">
    <source>
        <dbReference type="PROSITE-ProRule" id="PRU00500"/>
    </source>
</evidence>
<accession>A0A3P8XN49</accession>
<feature type="signal peptide" evidence="6">
    <location>
        <begin position="1"/>
        <end position="17"/>
    </location>
</feature>
<evidence type="ECO:0000256" key="2">
    <source>
        <dbReference type="ARBA" id="ARBA00022525"/>
    </source>
</evidence>
<evidence type="ECO:0000259" key="7">
    <source>
        <dbReference type="PROSITE" id="PS51162"/>
    </source>
</evidence>
<reference evidence="8" key="4">
    <citation type="submission" date="2025-09" db="UniProtKB">
        <authorList>
            <consortium name="Ensembl"/>
        </authorList>
    </citation>
    <scope>IDENTIFICATION</scope>
</reference>
<reference evidence="8" key="2">
    <citation type="submission" date="2020-02" db="EMBL/GenBank/DDBJ databases">
        <title>Esox lucius (northern pike) genome, fEsoLuc1, primary haplotype.</title>
        <authorList>
            <person name="Myers G."/>
            <person name="Karagic N."/>
            <person name="Meyer A."/>
            <person name="Pippel M."/>
            <person name="Reichard M."/>
            <person name="Winkler S."/>
            <person name="Tracey A."/>
            <person name="Sims Y."/>
            <person name="Howe K."/>
            <person name="Rhie A."/>
            <person name="Formenti G."/>
            <person name="Durbin R."/>
            <person name="Fedrigo O."/>
            <person name="Jarvis E.D."/>
        </authorList>
    </citation>
    <scope>NUCLEOTIDE SEQUENCE [LARGE SCALE GENOMIC DNA]</scope>
</reference>
<comment type="caution">
    <text evidence="5">Lacks conserved residue(s) required for the propagation of feature annotation.</text>
</comment>
<dbReference type="GeneTree" id="ENSGT01120000272251"/>
<dbReference type="CDD" id="cd00191">
    <property type="entry name" value="TY"/>
    <property type="match status" value="3"/>
</dbReference>
<keyword evidence="6" id="KW-0732">Signal</keyword>
<reference evidence="9" key="1">
    <citation type="journal article" date="2014" name="PLoS ONE">
        <title>The genome and linkage map of the northern pike (Esox lucius): conserved synteny revealed between the salmonid sister group and the Neoteleostei.</title>
        <authorList>
            <person name="Rondeau E.B."/>
            <person name="Minkley D.R."/>
            <person name="Leong J.S."/>
            <person name="Messmer A.M."/>
            <person name="Jantzen J.R."/>
            <person name="von Schalburg K.R."/>
            <person name="Lemon C."/>
            <person name="Bird N.H."/>
            <person name="Koop B.F."/>
        </authorList>
    </citation>
    <scope>NUCLEOTIDE SEQUENCE</scope>
</reference>
<dbReference type="PANTHER" id="PTHR12352:SF3">
    <property type="entry name" value="NIDOGEN-2"/>
    <property type="match status" value="1"/>
</dbReference>
<feature type="domain" description="Thyroglobulin type-1" evidence="7">
    <location>
        <begin position="25"/>
        <end position="86"/>
    </location>
</feature>
<evidence type="ECO:0000256" key="1">
    <source>
        <dbReference type="ARBA" id="ARBA00004613"/>
    </source>
</evidence>
<feature type="domain" description="Thyroglobulin type-1" evidence="7">
    <location>
        <begin position="90"/>
        <end position="137"/>
    </location>
</feature>
<dbReference type="GO" id="GO:0005615">
    <property type="term" value="C:extracellular space"/>
    <property type="evidence" value="ECO:0007669"/>
    <property type="project" value="TreeGrafter"/>
</dbReference>
<feature type="disulfide bond" evidence="5">
    <location>
        <begin position="57"/>
        <end position="64"/>
    </location>
</feature>
<dbReference type="Proteomes" id="UP000265140">
    <property type="component" value="Chromosome 1"/>
</dbReference>
<dbReference type="InterPro" id="IPR051950">
    <property type="entry name" value="Dev_reg/Prot_inhib"/>
</dbReference>
<dbReference type="PANTHER" id="PTHR12352">
    <property type="entry name" value="SECRETED MODULAR CALCIUM-BINDING PROTEIN"/>
    <property type="match status" value="1"/>
</dbReference>
<keyword evidence="4 5" id="KW-1015">Disulfide bond</keyword>
<keyword evidence="2" id="KW-0964">Secreted</keyword>
<dbReference type="SUPFAM" id="SSF57610">
    <property type="entry name" value="Thyroglobulin type-1 domain"/>
    <property type="match status" value="3"/>
</dbReference>
<dbReference type="Bgee" id="ENSELUG00000006928">
    <property type="expression patterns" value="Expressed in camera-type eye and 3 other cell types or tissues"/>
</dbReference>
<keyword evidence="9" id="KW-1185">Reference proteome</keyword>
<evidence type="ECO:0000313" key="8">
    <source>
        <dbReference type="Ensembl" id="ENSELUP00000005966.3"/>
    </source>
</evidence>
<proteinExistence type="predicted"/>
<protein>
    <recommendedName>
        <fullName evidence="7">Thyroglobulin type-1 domain-containing protein</fullName>
    </recommendedName>
</protein>
<comment type="subcellular location">
    <subcellularLocation>
        <location evidence="1">Secreted</location>
    </subcellularLocation>
</comment>
<organism evidence="8 9">
    <name type="scientific">Esox lucius</name>
    <name type="common">Northern pike</name>
    <dbReference type="NCBI Taxonomy" id="8010"/>
    <lineage>
        <taxon>Eukaryota</taxon>
        <taxon>Metazoa</taxon>
        <taxon>Chordata</taxon>
        <taxon>Craniata</taxon>
        <taxon>Vertebrata</taxon>
        <taxon>Euteleostomi</taxon>
        <taxon>Actinopterygii</taxon>
        <taxon>Neopterygii</taxon>
        <taxon>Teleostei</taxon>
        <taxon>Protacanthopterygii</taxon>
        <taxon>Esociformes</taxon>
        <taxon>Esocidae</taxon>
        <taxon>Esox</taxon>
    </lineage>
</organism>
<evidence type="ECO:0000256" key="4">
    <source>
        <dbReference type="ARBA" id="ARBA00023157"/>
    </source>
</evidence>
<dbReference type="PROSITE" id="PS51162">
    <property type="entry name" value="THYROGLOBULIN_1_2"/>
    <property type="match status" value="3"/>
</dbReference>
<dbReference type="OMA" id="ANIWEAN"/>
<feature type="disulfide bond" evidence="5">
    <location>
        <begin position="66"/>
        <end position="86"/>
    </location>
</feature>
<evidence type="ECO:0000313" key="9">
    <source>
        <dbReference type="Proteomes" id="UP000265140"/>
    </source>
</evidence>
<dbReference type="Ensembl" id="ENSELUT00000009741.3">
    <property type="protein sequence ID" value="ENSELUP00000005966.3"/>
    <property type="gene ID" value="ENSELUG00000006928.3"/>
</dbReference>
<evidence type="ECO:0000256" key="6">
    <source>
        <dbReference type="SAM" id="SignalP"/>
    </source>
</evidence>
<dbReference type="InterPro" id="IPR000716">
    <property type="entry name" value="Thyroglobulin_1"/>
</dbReference>
<evidence type="ECO:0000256" key="3">
    <source>
        <dbReference type="ARBA" id="ARBA00022737"/>
    </source>
</evidence>
<feature type="disulfide bond" evidence="5">
    <location>
        <begin position="108"/>
        <end position="115"/>
    </location>
</feature>
<reference evidence="8" key="3">
    <citation type="submission" date="2025-08" db="UniProtKB">
        <authorList>
            <consortium name="Ensembl"/>
        </authorList>
    </citation>
    <scope>IDENTIFICATION</scope>
</reference>
<dbReference type="InterPro" id="IPR036857">
    <property type="entry name" value="Thyroglobulin_1_sf"/>
</dbReference>
<feature type="disulfide bond" evidence="5">
    <location>
        <begin position="176"/>
        <end position="183"/>
    </location>
</feature>
<feature type="chain" id="PRO_5044265118" description="Thyroglobulin type-1 domain-containing protein" evidence="6">
    <location>
        <begin position="18"/>
        <end position="221"/>
    </location>
</feature>
<dbReference type="AlphaFoldDB" id="A0A3P8XN49"/>
<dbReference type="SMART" id="SM00211">
    <property type="entry name" value="TY"/>
    <property type="match status" value="3"/>
</dbReference>
<dbReference type="InParanoid" id="A0A3P8XN49"/>
<dbReference type="Pfam" id="PF00086">
    <property type="entry name" value="Thyroglobulin_1"/>
    <property type="match status" value="3"/>
</dbReference>
<dbReference type="STRING" id="8010.ENSELUP00000005966"/>
<sequence>NFILTIFTTQLIIITDAFLNFYLDLTPCEQDTANCPHVLGRCCPKCDNQGQYTPLQCCGSTGYCRCVTTLGQDISGTLTPPDKVNCPPVPGRCCPTCDNQGQYTPVQCCGSTGICRCVDPLGRTIPCLHIPTGSPHSNGLLNTLTPCEQANTKCHHLIGSCCPTCDNQGQYTPLQCCGSTGYCRCVTTSGQDIPGTLTPPDRPHPKCIKTGKIHMGMLSYL</sequence>